<dbReference type="EMBL" id="SOEG01000030">
    <property type="protein sequence ID" value="TDX48313.1"/>
    <property type="molecule type" value="Genomic_DNA"/>
</dbReference>
<gene>
    <name evidence="2" type="ORF">C7959_13040</name>
</gene>
<evidence type="ECO:0000313" key="3">
    <source>
        <dbReference type="Proteomes" id="UP000295832"/>
    </source>
</evidence>
<keyword evidence="3" id="KW-1185">Reference proteome</keyword>
<organism evidence="2 3">
    <name type="scientific">Orenia marismortui</name>
    <dbReference type="NCBI Taxonomy" id="46469"/>
    <lineage>
        <taxon>Bacteria</taxon>
        <taxon>Bacillati</taxon>
        <taxon>Bacillota</taxon>
        <taxon>Clostridia</taxon>
        <taxon>Halanaerobiales</taxon>
        <taxon>Halobacteroidaceae</taxon>
        <taxon>Orenia</taxon>
    </lineage>
</organism>
<dbReference type="Proteomes" id="UP000295832">
    <property type="component" value="Unassembled WGS sequence"/>
</dbReference>
<sequence>MEEKEILNQILKELKSVNQRLDKLEAGQGDLKDNQANIEKKFDSVVEQTADLKEFKTETNTKLDTVVEKIGAIEAVTKENLYDIAKLKLIK</sequence>
<name>A0A4R8H1N4_9FIRM</name>
<evidence type="ECO:0000256" key="1">
    <source>
        <dbReference type="SAM" id="Coils"/>
    </source>
</evidence>
<accession>A0A4R8H1N4</accession>
<reference evidence="2 3" key="1">
    <citation type="submission" date="2019-03" db="EMBL/GenBank/DDBJ databases">
        <title>Subsurface microbial communities from deep shales in Ohio and West Virginia, USA.</title>
        <authorList>
            <person name="Wrighton K."/>
        </authorList>
    </citation>
    <scope>NUCLEOTIDE SEQUENCE [LARGE SCALE GENOMIC DNA]</scope>
    <source>
        <strain evidence="2 3">MSL 6dP</strain>
    </source>
</reference>
<protein>
    <submittedName>
        <fullName evidence="2">Uncharacterized protein</fullName>
    </submittedName>
</protein>
<feature type="coiled-coil region" evidence="1">
    <location>
        <begin position="4"/>
        <end position="34"/>
    </location>
</feature>
<dbReference type="AlphaFoldDB" id="A0A4R8H1N4"/>
<keyword evidence="1" id="KW-0175">Coiled coil</keyword>
<evidence type="ECO:0000313" key="2">
    <source>
        <dbReference type="EMBL" id="TDX48313.1"/>
    </source>
</evidence>
<comment type="caution">
    <text evidence="2">The sequence shown here is derived from an EMBL/GenBank/DDBJ whole genome shotgun (WGS) entry which is preliminary data.</text>
</comment>
<dbReference type="RefSeq" id="WP_134118238.1">
    <property type="nucleotide sequence ID" value="NZ_SOEG01000030.1"/>
</dbReference>
<proteinExistence type="predicted"/>